<feature type="non-terminal residue" evidence="2">
    <location>
        <position position="250"/>
    </location>
</feature>
<dbReference type="AlphaFoldDB" id="T0ZFU7"/>
<reference evidence="2" key="2">
    <citation type="journal article" date="2014" name="ISME J.">
        <title>Microbial stratification in low pH oxic and suboxic macroscopic growths along an acid mine drainage.</title>
        <authorList>
            <person name="Mendez-Garcia C."/>
            <person name="Mesa V."/>
            <person name="Sprenger R.R."/>
            <person name="Richter M."/>
            <person name="Diez M.S."/>
            <person name="Solano J."/>
            <person name="Bargiela R."/>
            <person name="Golyshina O.V."/>
            <person name="Manteca A."/>
            <person name="Ramos J.L."/>
            <person name="Gallego J.R."/>
            <person name="Llorente I."/>
            <person name="Martins Dos Santos V.A."/>
            <person name="Jensen O.N."/>
            <person name="Pelaez A.I."/>
            <person name="Sanchez J."/>
            <person name="Ferrer M."/>
        </authorList>
    </citation>
    <scope>NUCLEOTIDE SEQUENCE</scope>
</reference>
<dbReference type="InterPro" id="IPR000182">
    <property type="entry name" value="GNAT_dom"/>
</dbReference>
<evidence type="ECO:0000259" key="1">
    <source>
        <dbReference type="PROSITE" id="PS51186"/>
    </source>
</evidence>
<dbReference type="InterPro" id="IPR016181">
    <property type="entry name" value="Acyl_CoA_acyltransferase"/>
</dbReference>
<dbReference type="Gene3D" id="3.40.630.30">
    <property type="match status" value="1"/>
</dbReference>
<accession>T0ZFU7</accession>
<reference evidence="2" key="1">
    <citation type="submission" date="2013-08" db="EMBL/GenBank/DDBJ databases">
        <authorList>
            <person name="Mendez C."/>
            <person name="Richter M."/>
            <person name="Ferrer M."/>
            <person name="Sanchez J."/>
        </authorList>
    </citation>
    <scope>NUCLEOTIDE SEQUENCE</scope>
</reference>
<dbReference type="GO" id="GO:0016747">
    <property type="term" value="F:acyltransferase activity, transferring groups other than amino-acyl groups"/>
    <property type="evidence" value="ECO:0007669"/>
    <property type="project" value="InterPro"/>
</dbReference>
<name>T0ZFU7_9ZZZZ</name>
<protein>
    <submittedName>
        <fullName evidence="2">Acetyltransferase GNAT family</fullName>
    </submittedName>
</protein>
<dbReference type="SUPFAM" id="SSF55729">
    <property type="entry name" value="Acyl-CoA N-acyltransferases (Nat)"/>
    <property type="match status" value="1"/>
</dbReference>
<comment type="caution">
    <text evidence="2">The sequence shown here is derived from an EMBL/GenBank/DDBJ whole genome shotgun (WGS) entry which is preliminary data.</text>
</comment>
<sequence>MGPLSLEQADQAHRNLVEATWEFIRRFPRAHREAWPEATAFRSGVPVPDANQLILSAPPGDVKALVGRARRFFPSGYPFEILSPAPRERDPFAGFPSGGSGPALRLPGMWMDLPPSFPSPPAGLSVHTVADREGLSDFRRVMGSVYHIPPGFLRIVFPGSVLRGDGSAARVRLMLGYSGPRPVAGSVLVATDGIAGVYWVATDLRQRRRGYGEAVTWAALAAGEELGARTGFLQASPLGRPVYERMGFRT</sequence>
<feature type="domain" description="N-acetyltransferase" evidence="1">
    <location>
        <begin position="136"/>
        <end position="250"/>
    </location>
</feature>
<keyword evidence="2" id="KW-0808">Transferase</keyword>
<gene>
    <name evidence="2" type="ORF">B1B_19036</name>
</gene>
<dbReference type="EMBL" id="AUZY01012782">
    <property type="protein sequence ID" value="EQD27764.1"/>
    <property type="molecule type" value="Genomic_DNA"/>
</dbReference>
<proteinExistence type="predicted"/>
<evidence type="ECO:0000313" key="2">
    <source>
        <dbReference type="EMBL" id="EQD27764.1"/>
    </source>
</evidence>
<organism evidence="2">
    <name type="scientific">mine drainage metagenome</name>
    <dbReference type="NCBI Taxonomy" id="410659"/>
    <lineage>
        <taxon>unclassified sequences</taxon>
        <taxon>metagenomes</taxon>
        <taxon>ecological metagenomes</taxon>
    </lineage>
</organism>
<dbReference type="PROSITE" id="PS51186">
    <property type="entry name" value="GNAT"/>
    <property type="match status" value="1"/>
</dbReference>